<dbReference type="InterPro" id="IPR027417">
    <property type="entry name" value="P-loop_NTPase"/>
</dbReference>
<proteinExistence type="predicted"/>
<dbReference type="Pfam" id="PF07693">
    <property type="entry name" value="KAP_NTPase"/>
    <property type="match status" value="1"/>
</dbReference>
<name>A0A4R7RI23_9BACT</name>
<feature type="domain" description="KAP NTPase" evidence="1">
    <location>
        <begin position="30"/>
        <end position="394"/>
    </location>
</feature>
<protein>
    <submittedName>
        <fullName evidence="2">Putative KAP-like P-loop ATPase</fullName>
    </submittedName>
</protein>
<dbReference type="Proteomes" id="UP000295662">
    <property type="component" value="Unassembled WGS sequence"/>
</dbReference>
<sequence length="625" mass="69586">MWSDNETVEDLIGFEVHADLLKQVVLDETLLPVTLGVFGDWGNGKTSIMKMLEQKLATDESVAVLYFDAWLFEGYDDAKSALISSIITQLTEHRNFPQEVKAQAASLLGRVNYMRLLKMGWDNVALPAVLAYATGGATAVPSLISSLSGLFRGNGKEPQAPKESPLGSETLSELVIESKEGTEHDVRSFRREFGELLNASKFKALVVLIDDLDRCSPDRIVENLEAIKLFLNVDKTAFVIGADHRIVRHAIAVRYKDALEAAKTYAVAGQQVDAGEQLVRDYLEKLVQVPYHLPRLAPAEIETYLTLLFAKRHLSEDQFKTCLEACRKRRESNRFGCFGIADVQESLGTAVTVSSDLQASLSFTAGAASLITEHLKGNPRQVKRFLNAFVLRKKLAEVAKMSHLKDAVLLKLMLLEYSNEARFRELANWCLEQKKTPEQLSKMEKEQTDCPQGWETTSLKTWVSMEPLLSQVDLSDYLWLARDRLATSLVGLSLVPPSVRVAFDAMISETGRKVHGGLVKALRQDEADNLAELLTKHLQRETKEPNGYQAILEYANQRSEFLPHLLKIFRSIPARDIPASVVTRLQTIATTQANHGTAVQEFIEYLKNTNSQAGKAAAIKRSGGK</sequence>
<evidence type="ECO:0000313" key="3">
    <source>
        <dbReference type="Proteomes" id="UP000295662"/>
    </source>
</evidence>
<accession>A0A4R7RI23</accession>
<keyword evidence="3" id="KW-1185">Reference proteome</keyword>
<dbReference type="Gene3D" id="3.40.50.300">
    <property type="entry name" value="P-loop containing nucleotide triphosphate hydrolases"/>
    <property type="match status" value="1"/>
</dbReference>
<dbReference type="EMBL" id="SOCA01000025">
    <property type="protein sequence ID" value="TDU62097.1"/>
    <property type="molecule type" value="Genomic_DNA"/>
</dbReference>
<dbReference type="InterPro" id="IPR052754">
    <property type="entry name" value="NTPase_KAP_P-loop"/>
</dbReference>
<dbReference type="InterPro" id="IPR011646">
    <property type="entry name" value="KAP_P-loop"/>
</dbReference>
<reference evidence="2 3" key="1">
    <citation type="submission" date="2019-03" db="EMBL/GenBank/DDBJ databases">
        <title>Genomic Encyclopedia of Archaeal and Bacterial Type Strains, Phase II (KMG-II): from individual species to whole genera.</title>
        <authorList>
            <person name="Goeker M."/>
        </authorList>
    </citation>
    <scope>NUCLEOTIDE SEQUENCE [LARGE SCALE GENOMIC DNA]</scope>
    <source>
        <strain evidence="2 3">ATCC 25309</strain>
    </source>
</reference>
<dbReference type="RefSeq" id="WP_133797678.1">
    <property type="nucleotide sequence ID" value="NZ_SOCA01000025.1"/>
</dbReference>
<comment type="caution">
    <text evidence="2">The sequence shown here is derived from an EMBL/GenBank/DDBJ whole genome shotgun (WGS) entry which is preliminary data.</text>
</comment>
<gene>
    <name evidence="2" type="ORF">EI77_04749</name>
</gene>
<dbReference type="OrthoDB" id="88903at2"/>
<dbReference type="AlphaFoldDB" id="A0A4R7RI23"/>
<evidence type="ECO:0000313" key="2">
    <source>
        <dbReference type="EMBL" id="TDU62097.1"/>
    </source>
</evidence>
<dbReference type="PANTHER" id="PTHR22674:SF6">
    <property type="entry name" value="NTPASE KAP FAMILY P-LOOP DOMAIN-CONTAINING PROTEIN 1"/>
    <property type="match status" value="1"/>
</dbReference>
<evidence type="ECO:0000259" key="1">
    <source>
        <dbReference type="Pfam" id="PF07693"/>
    </source>
</evidence>
<dbReference type="SUPFAM" id="SSF52540">
    <property type="entry name" value="P-loop containing nucleoside triphosphate hydrolases"/>
    <property type="match status" value="1"/>
</dbReference>
<dbReference type="PANTHER" id="PTHR22674">
    <property type="entry name" value="NTPASE, KAP FAMILY P-LOOP DOMAIN-CONTAINING 1"/>
    <property type="match status" value="1"/>
</dbReference>
<organism evidence="2 3">
    <name type="scientific">Prosthecobacter fusiformis</name>
    <dbReference type="NCBI Taxonomy" id="48464"/>
    <lineage>
        <taxon>Bacteria</taxon>
        <taxon>Pseudomonadati</taxon>
        <taxon>Verrucomicrobiota</taxon>
        <taxon>Verrucomicrobiia</taxon>
        <taxon>Verrucomicrobiales</taxon>
        <taxon>Verrucomicrobiaceae</taxon>
        <taxon>Prosthecobacter</taxon>
    </lineage>
</organism>